<accession>A0A0N0CT27</accession>
<dbReference type="PANTHER" id="PTHR42831:SF1">
    <property type="entry name" value="FE-S PROTEIN MATURATION AUXILIARY FACTOR YITW"/>
    <property type="match status" value="1"/>
</dbReference>
<dbReference type="EMBL" id="JXDF01000004">
    <property type="protein sequence ID" value="KPN84124.1"/>
    <property type="molecule type" value="Genomic_DNA"/>
</dbReference>
<dbReference type="SUPFAM" id="SSF117916">
    <property type="entry name" value="Fe-S cluster assembly (FSCA) domain-like"/>
    <property type="match status" value="1"/>
</dbReference>
<evidence type="ECO:0000313" key="3">
    <source>
        <dbReference type="EMBL" id="KPN84124.1"/>
    </source>
</evidence>
<reference evidence="4 5" key="1">
    <citation type="journal article" date="2015" name="Genome Biol. Evol.">
        <title>Functionally Structured Genomes in Lactobacillus kunkeei Colonizing the Honey Crop and Food Products of Honeybees and Stingless Bees.</title>
        <authorList>
            <person name="Tamarit D."/>
            <person name="Ellegaard K.M."/>
            <person name="Wikander J."/>
            <person name="Olofsson T."/>
            <person name="Vasquez A."/>
            <person name="Andersson S.G."/>
        </authorList>
    </citation>
    <scope>NUCLEOTIDE SEQUENCE [LARGE SCALE GENOMIC DNA]</scope>
    <source>
        <strain evidence="2 4">LAko</strain>
        <strain evidence="3 5">LMbo</strain>
    </source>
</reference>
<keyword evidence="4" id="KW-1185">Reference proteome</keyword>
<dbReference type="Proteomes" id="UP000050269">
    <property type="component" value="Unassembled WGS sequence"/>
</dbReference>
<comment type="caution">
    <text evidence="2">The sequence shown here is derived from an EMBL/GenBank/DDBJ whole genome shotgun (WGS) entry which is preliminary data.</text>
</comment>
<evidence type="ECO:0000313" key="2">
    <source>
        <dbReference type="EMBL" id="KOY77045.1"/>
    </source>
</evidence>
<dbReference type="PATRIC" id="fig|148814.13.peg.143"/>
<sequence>MEIKRNKYIDALESVIDPELYIDIVNLGLIYRVEVDDNKQCVVTMTLTIMGCPLSDYLFDQIKEQLIGFEEIDDVKVNLIFEPAWTIDNMSREARLQLGIH</sequence>
<dbReference type="InterPro" id="IPR034904">
    <property type="entry name" value="FSCA_dom_sf"/>
</dbReference>
<dbReference type="InterPro" id="IPR002744">
    <property type="entry name" value="MIP18-like"/>
</dbReference>
<dbReference type="EMBL" id="JXCY01000002">
    <property type="protein sequence ID" value="KOY77045.1"/>
    <property type="molecule type" value="Genomic_DNA"/>
</dbReference>
<evidence type="ECO:0000259" key="1">
    <source>
        <dbReference type="Pfam" id="PF01883"/>
    </source>
</evidence>
<dbReference type="Proteomes" id="UP000037778">
    <property type="component" value="Unassembled WGS sequence"/>
</dbReference>
<feature type="domain" description="MIP18 family-like" evidence="1">
    <location>
        <begin position="10"/>
        <end position="78"/>
    </location>
</feature>
<dbReference type="Gene3D" id="3.30.300.130">
    <property type="entry name" value="Fe-S cluster assembly (FSCA)"/>
    <property type="match status" value="1"/>
</dbReference>
<evidence type="ECO:0000313" key="4">
    <source>
        <dbReference type="Proteomes" id="UP000037778"/>
    </source>
</evidence>
<dbReference type="AlphaFoldDB" id="A0A0N0CT27"/>
<gene>
    <name evidence="2" type="ORF">RZ71_09470</name>
    <name evidence="3" type="ORF">RZ78_04050</name>
</gene>
<evidence type="ECO:0000313" key="5">
    <source>
        <dbReference type="Proteomes" id="UP000050269"/>
    </source>
</evidence>
<dbReference type="RefSeq" id="WP_053791358.1">
    <property type="nucleotide sequence ID" value="NZ_CP180194.1"/>
</dbReference>
<dbReference type="PANTHER" id="PTHR42831">
    <property type="entry name" value="FE-S PROTEIN MATURATION AUXILIARY FACTOR YITW"/>
    <property type="match status" value="1"/>
</dbReference>
<proteinExistence type="predicted"/>
<organism evidence="2 4">
    <name type="scientific">Apilactobacillus kunkeei</name>
    <dbReference type="NCBI Taxonomy" id="148814"/>
    <lineage>
        <taxon>Bacteria</taxon>
        <taxon>Bacillati</taxon>
        <taxon>Bacillota</taxon>
        <taxon>Bacilli</taxon>
        <taxon>Lactobacillales</taxon>
        <taxon>Lactobacillaceae</taxon>
        <taxon>Apilactobacillus</taxon>
    </lineage>
</organism>
<dbReference type="Pfam" id="PF01883">
    <property type="entry name" value="FeS_assembly_P"/>
    <property type="match status" value="1"/>
</dbReference>
<dbReference type="InterPro" id="IPR052339">
    <property type="entry name" value="Fe-S_Maturation_MIP18"/>
</dbReference>
<name>A0A0N0CT27_9LACO</name>
<protein>
    <submittedName>
        <fullName evidence="2">Metal-sulfur cluster biosynthetic enzyme</fullName>
    </submittedName>
</protein>